<dbReference type="Proteomes" id="UP000193866">
    <property type="component" value="Unassembled WGS sequence"/>
</dbReference>
<dbReference type="RefSeq" id="WP_085266100.1">
    <property type="nucleotide sequence ID" value="NZ_LQPG01000035.1"/>
</dbReference>
<dbReference type="AlphaFoldDB" id="A0A1X1YBG4"/>
<name>A0A1X1YBG4_9MYCO</name>
<proteinExistence type="predicted"/>
<evidence type="ECO:0000313" key="2">
    <source>
        <dbReference type="Proteomes" id="UP000193866"/>
    </source>
</evidence>
<dbReference type="OrthoDB" id="9834589at2"/>
<gene>
    <name evidence="1" type="ORF">AWC16_18855</name>
</gene>
<sequence length="95" mass="10208">MATVYDVWGFGKIIAAGADSTVDYLARVQKAMAAGASDRGISPAQPSDALDASRNIILDEYLGGEWQIVAGTLYVAYDGFPLERLIGEYADPFYP</sequence>
<comment type="caution">
    <text evidence="1">The sequence shown here is derived from an EMBL/GenBank/DDBJ whole genome shotgun (WGS) entry which is preliminary data.</text>
</comment>
<dbReference type="EMBL" id="LQPG01000035">
    <property type="protein sequence ID" value="ORW08462.1"/>
    <property type="molecule type" value="Genomic_DNA"/>
</dbReference>
<dbReference type="STRING" id="1108812.AWC16_18855"/>
<accession>A0A1X1YBG4</accession>
<keyword evidence="2" id="KW-1185">Reference proteome</keyword>
<reference evidence="1 2" key="1">
    <citation type="submission" date="2016-01" db="EMBL/GenBank/DDBJ databases">
        <title>The new phylogeny of the genus Mycobacterium.</title>
        <authorList>
            <person name="Tarcisio F."/>
            <person name="Conor M."/>
            <person name="Antonella G."/>
            <person name="Elisabetta G."/>
            <person name="Giulia F.S."/>
            <person name="Sara T."/>
            <person name="Anna F."/>
            <person name="Clotilde B."/>
            <person name="Roberto B."/>
            <person name="Veronica D.S."/>
            <person name="Fabio R."/>
            <person name="Monica P."/>
            <person name="Olivier J."/>
            <person name="Enrico T."/>
            <person name="Nicola S."/>
        </authorList>
    </citation>
    <scope>NUCLEOTIDE SEQUENCE [LARGE SCALE GENOMIC DNA]</scope>
    <source>
        <strain evidence="1 2">DSM 45394</strain>
    </source>
</reference>
<protein>
    <submittedName>
        <fullName evidence="1">Uncharacterized protein</fullName>
    </submittedName>
</protein>
<organism evidence="1 2">
    <name type="scientific">Mycolicibacter longobardus</name>
    <dbReference type="NCBI Taxonomy" id="1108812"/>
    <lineage>
        <taxon>Bacteria</taxon>
        <taxon>Bacillati</taxon>
        <taxon>Actinomycetota</taxon>
        <taxon>Actinomycetes</taxon>
        <taxon>Mycobacteriales</taxon>
        <taxon>Mycobacteriaceae</taxon>
        <taxon>Mycolicibacter</taxon>
    </lineage>
</organism>
<evidence type="ECO:0000313" key="1">
    <source>
        <dbReference type="EMBL" id="ORW08462.1"/>
    </source>
</evidence>